<name>A0A6S9EHY6_HETAK</name>
<organism evidence="8">
    <name type="scientific">Heterosigma akashiwo</name>
    <name type="common">Chromophytic alga</name>
    <name type="synonym">Heterosigma carterae</name>
    <dbReference type="NCBI Taxonomy" id="2829"/>
    <lineage>
        <taxon>Eukaryota</taxon>
        <taxon>Sar</taxon>
        <taxon>Stramenopiles</taxon>
        <taxon>Ochrophyta</taxon>
        <taxon>Raphidophyceae</taxon>
        <taxon>Chattonellales</taxon>
        <taxon>Chattonellaceae</taxon>
        <taxon>Heterosigma</taxon>
    </lineage>
</organism>
<feature type="transmembrane region" description="Helical" evidence="7">
    <location>
        <begin position="34"/>
        <end position="64"/>
    </location>
</feature>
<comment type="subcellular location">
    <subcellularLocation>
        <location evidence="1 6">Membrane</location>
        <topology evidence="1 6">Multi-pass membrane protein</topology>
    </subcellularLocation>
</comment>
<evidence type="ECO:0000256" key="5">
    <source>
        <dbReference type="ARBA" id="ARBA00023136"/>
    </source>
</evidence>
<dbReference type="PANTHER" id="PTHR12300">
    <property type="entry name" value="HVA22-LIKE PROTEINS"/>
    <property type="match status" value="1"/>
</dbReference>
<evidence type="ECO:0000256" key="2">
    <source>
        <dbReference type="ARBA" id="ARBA00008573"/>
    </source>
</evidence>
<evidence type="ECO:0000256" key="3">
    <source>
        <dbReference type="ARBA" id="ARBA00022692"/>
    </source>
</evidence>
<keyword evidence="4 7" id="KW-1133">Transmembrane helix</keyword>
<evidence type="ECO:0000256" key="1">
    <source>
        <dbReference type="ARBA" id="ARBA00004141"/>
    </source>
</evidence>
<sequence>MDAIKLKFDNFKKDLDKNAYLEKLEHTVSVPKEYIVVGFLLLMAVLLFFRIGAGFICNVAGFVYPTYCSFKAIESADSADDTNWLIYWVFYAAFTIVENFIDIVLQWIPFYYFFKLGFLVWSFHPSTQGANWLYEKVIKELLNKCFGSVEGAGKEEKKTKKDD</sequence>
<evidence type="ECO:0000313" key="8">
    <source>
        <dbReference type="EMBL" id="CAE0629206.1"/>
    </source>
</evidence>
<proteinExistence type="inferred from homology"/>
<evidence type="ECO:0008006" key="9">
    <source>
        <dbReference type="Google" id="ProtNLM"/>
    </source>
</evidence>
<feature type="transmembrane region" description="Helical" evidence="7">
    <location>
        <begin position="84"/>
        <end position="105"/>
    </location>
</feature>
<evidence type="ECO:0000256" key="6">
    <source>
        <dbReference type="RuleBase" id="RU362006"/>
    </source>
</evidence>
<dbReference type="PANTHER" id="PTHR12300:SF161">
    <property type="entry name" value="RECEPTOR EXPRESSION-ENHANCING PROTEIN"/>
    <property type="match status" value="1"/>
</dbReference>
<evidence type="ECO:0000256" key="4">
    <source>
        <dbReference type="ARBA" id="ARBA00022989"/>
    </source>
</evidence>
<gene>
    <name evidence="8" type="ORF">HAKA00212_LOCUS7888</name>
</gene>
<keyword evidence="3 7" id="KW-0812">Transmembrane</keyword>
<protein>
    <recommendedName>
        <fullName evidence="9">Receptor expression-enhancing protein</fullName>
    </recommendedName>
</protein>
<reference evidence="8" key="1">
    <citation type="submission" date="2021-01" db="EMBL/GenBank/DDBJ databases">
        <authorList>
            <person name="Corre E."/>
            <person name="Pelletier E."/>
            <person name="Niang G."/>
            <person name="Scheremetjew M."/>
            <person name="Finn R."/>
            <person name="Kale V."/>
            <person name="Holt S."/>
            <person name="Cochrane G."/>
            <person name="Meng A."/>
            <person name="Brown T."/>
            <person name="Cohen L."/>
        </authorList>
    </citation>
    <scope>NUCLEOTIDE SEQUENCE</scope>
    <source>
        <strain evidence="8">CCMP3107</strain>
    </source>
</reference>
<accession>A0A6S9EHY6</accession>
<keyword evidence="5 7" id="KW-0472">Membrane</keyword>
<dbReference type="EMBL" id="HBIU01016891">
    <property type="protein sequence ID" value="CAE0629206.1"/>
    <property type="molecule type" value="Transcribed_RNA"/>
</dbReference>
<comment type="similarity">
    <text evidence="2 6">Belongs to the DP1 family.</text>
</comment>
<dbReference type="Pfam" id="PF03134">
    <property type="entry name" value="TB2_DP1_HVA22"/>
    <property type="match status" value="1"/>
</dbReference>
<evidence type="ECO:0000256" key="7">
    <source>
        <dbReference type="SAM" id="Phobius"/>
    </source>
</evidence>
<dbReference type="InterPro" id="IPR004345">
    <property type="entry name" value="TB2_DP1_HVA22"/>
</dbReference>
<dbReference type="AlphaFoldDB" id="A0A6S9EHY6"/>
<dbReference type="GO" id="GO:0016020">
    <property type="term" value="C:membrane"/>
    <property type="evidence" value="ECO:0007669"/>
    <property type="project" value="UniProtKB-SubCell"/>
</dbReference>